<protein>
    <submittedName>
        <fullName evidence="1">Uncharacterized protein</fullName>
    </submittedName>
</protein>
<dbReference type="Proteomes" id="UP000799750">
    <property type="component" value="Unassembled WGS sequence"/>
</dbReference>
<name>A0A6A6QA02_9PEZI</name>
<reference evidence="1" key="1">
    <citation type="journal article" date="2020" name="Stud. Mycol.">
        <title>101 Dothideomycetes genomes: a test case for predicting lifestyles and emergence of pathogens.</title>
        <authorList>
            <person name="Haridas S."/>
            <person name="Albert R."/>
            <person name="Binder M."/>
            <person name="Bloem J."/>
            <person name="Labutti K."/>
            <person name="Salamov A."/>
            <person name="Andreopoulos B."/>
            <person name="Baker S."/>
            <person name="Barry K."/>
            <person name="Bills G."/>
            <person name="Bluhm B."/>
            <person name="Cannon C."/>
            <person name="Castanera R."/>
            <person name="Culley D."/>
            <person name="Daum C."/>
            <person name="Ezra D."/>
            <person name="Gonzalez J."/>
            <person name="Henrissat B."/>
            <person name="Kuo A."/>
            <person name="Liang C."/>
            <person name="Lipzen A."/>
            <person name="Lutzoni F."/>
            <person name="Magnuson J."/>
            <person name="Mondo S."/>
            <person name="Nolan M."/>
            <person name="Ohm R."/>
            <person name="Pangilinan J."/>
            <person name="Park H.-J."/>
            <person name="Ramirez L."/>
            <person name="Alfaro M."/>
            <person name="Sun H."/>
            <person name="Tritt A."/>
            <person name="Yoshinaga Y."/>
            <person name="Zwiers L.-H."/>
            <person name="Turgeon B."/>
            <person name="Goodwin S."/>
            <person name="Spatafora J."/>
            <person name="Crous P."/>
            <person name="Grigoriev I."/>
        </authorList>
    </citation>
    <scope>NUCLEOTIDE SEQUENCE</scope>
    <source>
        <strain evidence="1">CBS 269.34</strain>
    </source>
</reference>
<proteinExistence type="predicted"/>
<gene>
    <name evidence="1" type="ORF">BU16DRAFT_544660</name>
</gene>
<dbReference type="EMBL" id="MU004199">
    <property type="protein sequence ID" value="KAF2489258.1"/>
    <property type="molecule type" value="Genomic_DNA"/>
</dbReference>
<sequence>MDSRNKTRLEHLRTNHIPRYLFRIWSPTSGGGEAGLNNIDQVCPHAFNRGLGHHDIYELTFKDLVAMARYHYRGTKRSDWTGCHVPLTEFSSWAASLEAALEYVELTAGTYLAMIDTKVLGDGVKIWHIPHLLPELEEAGDHEYLAHGVIRGVGYKAVALHRLYEAGLGSLKECSGSPEAILVACKRVAGLFGGGFAMPMALALLTHIPRWWYGYAEPCREDLDVILEGLKPLEVPEDWAETASIVVRNSINPGAYDDVERLTTLMRVLTEYRHGKGEVDEGE</sequence>
<keyword evidence="2" id="KW-1185">Reference proteome</keyword>
<evidence type="ECO:0000313" key="2">
    <source>
        <dbReference type="Proteomes" id="UP000799750"/>
    </source>
</evidence>
<accession>A0A6A6QA02</accession>
<dbReference type="AlphaFoldDB" id="A0A6A6QA02"/>
<dbReference type="OrthoDB" id="5295996at2759"/>
<evidence type="ECO:0000313" key="1">
    <source>
        <dbReference type="EMBL" id="KAF2489258.1"/>
    </source>
</evidence>
<organism evidence="1 2">
    <name type="scientific">Lophium mytilinum</name>
    <dbReference type="NCBI Taxonomy" id="390894"/>
    <lineage>
        <taxon>Eukaryota</taxon>
        <taxon>Fungi</taxon>
        <taxon>Dikarya</taxon>
        <taxon>Ascomycota</taxon>
        <taxon>Pezizomycotina</taxon>
        <taxon>Dothideomycetes</taxon>
        <taxon>Pleosporomycetidae</taxon>
        <taxon>Mytilinidiales</taxon>
        <taxon>Mytilinidiaceae</taxon>
        <taxon>Lophium</taxon>
    </lineage>
</organism>